<dbReference type="RefSeq" id="WP_113607973.1">
    <property type="nucleotide sequence ID" value="NZ_CM125969.1"/>
</dbReference>
<evidence type="ECO:0000313" key="2">
    <source>
        <dbReference type="Proteomes" id="UP000252167"/>
    </source>
</evidence>
<sequence length="110" mass="12079">MNVIGSIPVGPTNWNPGSRFTIENLGFYVSALRDFRELFSEDSFQRFGRVQTSLVGQPHVHAQLMDRVSPLVAQGLPMVFRSIALEDGLGVKDALPGNNQHMVALDLGID</sequence>
<accession>A0A365Y952</accession>
<proteinExistence type="predicted"/>
<dbReference type="Proteomes" id="UP000252167">
    <property type="component" value="Unassembled WGS sequence"/>
</dbReference>
<name>A0A365Y952_9MICC</name>
<comment type="caution">
    <text evidence="1">The sequence shown here is derived from an EMBL/GenBank/DDBJ whole genome shotgun (WGS) entry which is preliminary data.</text>
</comment>
<protein>
    <submittedName>
        <fullName evidence="1">Uncharacterized protein</fullName>
    </submittedName>
</protein>
<reference evidence="1 2" key="1">
    <citation type="submission" date="2018-01" db="EMBL/GenBank/DDBJ databases">
        <title>Glutamicibacter soli strain NHPC-3 Whole genome sequence and assembly.</title>
        <authorList>
            <person name="Choudhury P."/>
            <person name="Gupta D."/>
            <person name="Sengupta K."/>
            <person name="Jawed A."/>
            <person name="Sultana N."/>
            <person name="Saha P."/>
        </authorList>
    </citation>
    <scope>NUCLEOTIDE SEQUENCE [LARGE SCALE GENOMIC DNA]</scope>
    <source>
        <strain evidence="1 2">NHPC-3</strain>
    </source>
</reference>
<keyword evidence="2" id="KW-1185">Reference proteome</keyword>
<gene>
    <name evidence="1" type="ORF">C1H84_16130</name>
</gene>
<evidence type="ECO:0000313" key="1">
    <source>
        <dbReference type="EMBL" id="RBL99215.1"/>
    </source>
</evidence>
<dbReference type="EMBL" id="POAF01000009">
    <property type="protein sequence ID" value="RBL99215.1"/>
    <property type="molecule type" value="Genomic_DNA"/>
</dbReference>
<organism evidence="1 2">
    <name type="scientific">Glutamicibacter soli</name>
    <dbReference type="NCBI Taxonomy" id="453836"/>
    <lineage>
        <taxon>Bacteria</taxon>
        <taxon>Bacillati</taxon>
        <taxon>Actinomycetota</taxon>
        <taxon>Actinomycetes</taxon>
        <taxon>Micrococcales</taxon>
        <taxon>Micrococcaceae</taxon>
        <taxon>Glutamicibacter</taxon>
    </lineage>
</organism>
<dbReference type="AlphaFoldDB" id="A0A365Y952"/>